<dbReference type="SUPFAM" id="SSF55781">
    <property type="entry name" value="GAF domain-like"/>
    <property type="match status" value="1"/>
</dbReference>
<keyword evidence="7" id="KW-1185">Reference proteome</keyword>
<evidence type="ECO:0000256" key="3">
    <source>
        <dbReference type="SAM" id="Phobius"/>
    </source>
</evidence>
<dbReference type="RefSeq" id="WP_160736616.1">
    <property type="nucleotide sequence ID" value="NZ_WTYT01000004.1"/>
</dbReference>
<dbReference type="InterPro" id="IPR050469">
    <property type="entry name" value="Diguanylate_Cyclase"/>
</dbReference>
<dbReference type="InterPro" id="IPR003660">
    <property type="entry name" value="HAMP_dom"/>
</dbReference>
<organism evidence="6 7">
    <name type="scientific">Altericroceibacterium endophyticum</name>
    <dbReference type="NCBI Taxonomy" id="1808508"/>
    <lineage>
        <taxon>Bacteria</taxon>
        <taxon>Pseudomonadati</taxon>
        <taxon>Pseudomonadota</taxon>
        <taxon>Alphaproteobacteria</taxon>
        <taxon>Sphingomonadales</taxon>
        <taxon>Erythrobacteraceae</taxon>
        <taxon>Altericroceibacterium</taxon>
    </lineage>
</organism>
<name>A0A6I4T7V3_9SPHN</name>
<dbReference type="InterPro" id="IPR029787">
    <property type="entry name" value="Nucleotide_cyclase"/>
</dbReference>
<feature type="transmembrane region" description="Helical" evidence="3">
    <location>
        <begin position="6"/>
        <end position="28"/>
    </location>
</feature>
<dbReference type="InterPro" id="IPR043128">
    <property type="entry name" value="Rev_trsase/Diguanyl_cyclase"/>
</dbReference>
<dbReference type="PROSITE" id="PS50887">
    <property type="entry name" value="GGDEF"/>
    <property type="match status" value="1"/>
</dbReference>
<dbReference type="FunFam" id="3.30.70.270:FF:000001">
    <property type="entry name" value="Diguanylate cyclase domain protein"/>
    <property type="match status" value="1"/>
</dbReference>
<feature type="domain" description="GGDEF" evidence="5">
    <location>
        <begin position="462"/>
        <end position="595"/>
    </location>
</feature>
<evidence type="ECO:0000313" key="6">
    <source>
        <dbReference type="EMBL" id="MXO66181.1"/>
    </source>
</evidence>
<evidence type="ECO:0000256" key="2">
    <source>
        <dbReference type="ARBA" id="ARBA00034247"/>
    </source>
</evidence>
<dbReference type="EC" id="2.7.7.65" evidence="1"/>
<dbReference type="Proteomes" id="UP000438476">
    <property type="component" value="Unassembled WGS sequence"/>
</dbReference>
<dbReference type="InterPro" id="IPR000160">
    <property type="entry name" value="GGDEF_dom"/>
</dbReference>
<dbReference type="SMART" id="SM00304">
    <property type="entry name" value="HAMP"/>
    <property type="match status" value="1"/>
</dbReference>
<dbReference type="OrthoDB" id="9812260at2"/>
<dbReference type="SMART" id="SM00267">
    <property type="entry name" value="GGDEF"/>
    <property type="match status" value="1"/>
</dbReference>
<dbReference type="Gene3D" id="3.30.70.270">
    <property type="match status" value="1"/>
</dbReference>
<evidence type="ECO:0000256" key="1">
    <source>
        <dbReference type="ARBA" id="ARBA00012528"/>
    </source>
</evidence>
<dbReference type="Gene3D" id="6.10.340.10">
    <property type="match status" value="1"/>
</dbReference>
<dbReference type="PANTHER" id="PTHR45138:SF9">
    <property type="entry name" value="DIGUANYLATE CYCLASE DGCM-RELATED"/>
    <property type="match status" value="1"/>
</dbReference>
<keyword evidence="3" id="KW-0472">Membrane</keyword>
<dbReference type="Gene3D" id="3.30.450.40">
    <property type="match status" value="1"/>
</dbReference>
<dbReference type="EMBL" id="WTYT01000004">
    <property type="protein sequence ID" value="MXO66181.1"/>
    <property type="molecule type" value="Genomic_DNA"/>
</dbReference>
<dbReference type="CDD" id="cd01949">
    <property type="entry name" value="GGDEF"/>
    <property type="match status" value="1"/>
</dbReference>
<dbReference type="PANTHER" id="PTHR45138">
    <property type="entry name" value="REGULATORY COMPONENTS OF SENSORY TRANSDUCTION SYSTEM"/>
    <property type="match status" value="1"/>
</dbReference>
<dbReference type="NCBIfam" id="TIGR00254">
    <property type="entry name" value="GGDEF"/>
    <property type="match status" value="1"/>
</dbReference>
<accession>A0A6I4T7V3</accession>
<reference evidence="6 7" key="1">
    <citation type="submission" date="2019-12" db="EMBL/GenBank/DDBJ databases">
        <title>Genomic-based taxomic classification of the family Erythrobacteraceae.</title>
        <authorList>
            <person name="Xu L."/>
        </authorList>
    </citation>
    <scope>NUCLEOTIDE SEQUENCE [LARGE SCALE GENOMIC DNA]</scope>
    <source>
        <strain evidence="6 7">LMG 29518</strain>
    </source>
</reference>
<comment type="caution">
    <text evidence="6">The sequence shown here is derived from an EMBL/GenBank/DDBJ whole genome shotgun (WGS) entry which is preliminary data.</text>
</comment>
<proteinExistence type="predicted"/>
<dbReference type="CDD" id="cd06225">
    <property type="entry name" value="HAMP"/>
    <property type="match status" value="1"/>
</dbReference>
<dbReference type="AlphaFoldDB" id="A0A6I4T7V3"/>
<feature type="transmembrane region" description="Helical" evidence="3">
    <location>
        <begin position="181"/>
        <end position="205"/>
    </location>
</feature>
<dbReference type="GO" id="GO:0007165">
    <property type="term" value="P:signal transduction"/>
    <property type="evidence" value="ECO:0007669"/>
    <property type="project" value="InterPro"/>
</dbReference>
<evidence type="ECO:0000259" key="4">
    <source>
        <dbReference type="PROSITE" id="PS50885"/>
    </source>
</evidence>
<keyword evidence="3" id="KW-1133">Transmembrane helix</keyword>
<protein>
    <recommendedName>
        <fullName evidence="1">diguanylate cyclase</fullName>
        <ecNumber evidence="1">2.7.7.65</ecNumber>
    </recommendedName>
</protein>
<dbReference type="GO" id="GO:0005886">
    <property type="term" value="C:plasma membrane"/>
    <property type="evidence" value="ECO:0007669"/>
    <property type="project" value="TreeGrafter"/>
</dbReference>
<sequence length="605" mass="68269">MRLEVITNWAYGITVALTIVSGTAMLCASSAQREERTARETRHDLEQANHVLTDEVYMLTNRAREYVSTGDPAYLTMYRAELENLKPAEDRLGSTAAKGTTADERRILTEAFNLADALQDEQAEAISAYQEGDLDEARQWLFGPEYERELDRLRAVAERFADNVDQRTRELVRDTERTARFWRIISEIAVGVTALLFLCVLYFVFKRRVLHPVVKLSDVLRRMTRQDYSSQPLEIPQIDEIGDMAHAVTLFRENALERQRLEQERDRDRTSRELISRMTQRMQGSDNVADVVDIIRRFVPRVAMGLAGRLYLLDRNRNVMVETCQWEAPKYSTHEFSTLACWALRRGMPHHPSSENVDVPCPHLDIAEGETPDTICLPLIGQREVIGLLYLEGLEDLSDDCAQQGHLLAMLAENIGLALANLKLREDLREMAMADSLTGLANRRQLDLVLQKQLGRGGHNDEPISVLMADVDHFKRINDTFGHDAGDAVLREVGAVLRDATRKSDLSFRYGGEEFLMMLPGTDLPTAIERAEEVRTRIEDLTLSFNGHSLGSISISIGIANSPLHSSFEGLVPLADTALLRAKSLGRNRVEIAENRRTRRTGSAA</sequence>
<dbReference type="PROSITE" id="PS50885">
    <property type="entry name" value="HAMP"/>
    <property type="match status" value="1"/>
</dbReference>
<dbReference type="GO" id="GO:0043709">
    <property type="term" value="P:cell adhesion involved in single-species biofilm formation"/>
    <property type="evidence" value="ECO:0007669"/>
    <property type="project" value="TreeGrafter"/>
</dbReference>
<dbReference type="GO" id="GO:1902201">
    <property type="term" value="P:negative regulation of bacterial-type flagellum-dependent cell motility"/>
    <property type="evidence" value="ECO:0007669"/>
    <property type="project" value="TreeGrafter"/>
</dbReference>
<keyword evidence="3" id="KW-0812">Transmembrane</keyword>
<dbReference type="InterPro" id="IPR029016">
    <property type="entry name" value="GAF-like_dom_sf"/>
</dbReference>
<gene>
    <name evidence="6" type="ORF">GRI91_10475</name>
</gene>
<dbReference type="SUPFAM" id="SSF55073">
    <property type="entry name" value="Nucleotide cyclase"/>
    <property type="match status" value="1"/>
</dbReference>
<dbReference type="Pfam" id="PF00990">
    <property type="entry name" value="GGDEF"/>
    <property type="match status" value="1"/>
</dbReference>
<dbReference type="GO" id="GO:0052621">
    <property type="term" value="F:diguanylate cyclase activity"/>
    <property type="evidence" value="ECO:0007669"/>
    <property type="project" value="UniProtKB-EC"/>
</dbReference>
<dbReference type="SUPFAM" id="SSF158472">
    <property type="entry name" value="HAMP domain-like"/>
    <property type="match status" value="1"/>
</dbReference>
<evidence type="ECO:0000259" key="5">
    <source>
        <dbReference type="PROSITE" id="PS50887"/>
    </source>
</evidence>
<comment type="catalytic activity">
    <reaction evidence="2">
        <text>2 GTP = 3',3'-c-di-GMP + 2 diphosphate</text>
        <dbReference type="Rhea" id="RHEA:24898"/>
        <dbReference type="ChEBI" id="CHEBI:33019"/>
        <dbReference type="ChEBI" id="CHEBI:37565"/>
        <dbReference type="ChEBI" id="CHEBI:58805"/>
        <dbReference type="EC" id="2.7.7.65"/>
    </reaction>
</comment>
<dbReference type="Pfam" id="PF00672">
    <property type="entry name" value="HAMP"/>
    <property type="match status" value="1"/>
</dbReference>
<feature type="domain" description="HAMP" evidence="4">
    <location>
        <begin position="207"/>
        <end position="260"/>
    </location>
</feature>
<evidence type="ECO:0000313" key="7">
    <source>
        <dbReference type="Proteomes" id="UP000438476"/>
    </source>
</evidence>